<comment type="caution">
    <text evidence="1">The sequence shown here is derived from an EMBL/GenBank/DDBJ whole genome shotgun (WGS) entry which is preliminary data.</text>
</comment>
<organism evidence="1 5">
    <name type="scientific">Enterobacter cloacae</name>
    <dbReference type="NCBI Taxonomy" id="550"/>
    <lineage>
        <taxon>Bacteria</taxon>
        <taxon>Pseudomonadati</taxon>
        <taxon>Pseudomonadota</taxon>
        <taxon>Gammaproteobacteria</taxon>
        <taxon>Enterobacterales</taxon>
        <taxon>Enterobacteriaceae</taxon>
        <taxon>Enterobacter</taxon>
        <taxon>Enterobacter cloacae complex</taxon>
    </lineage>
</organism>
<name>A0A222RIW2_ENTCL</name>
<evidence type="ECO:0000313" key="2">
    <source>
        <dbReference type="EMBL" id="RAZ64282.1"/>
    </source>
</evidence>
<proteinExistence type="predicted"/>
<dbReference type="EMBL" id="PZPP01000014">
    <property type="protein sequence ID" value="PTM34868.1"/>
    <property type="molecule type" value="Genomic_DNA"/>
</dbReference>
<dbReference type="EMBL" id="QKPI01000044">
    <property type="protein sequence ID" value="RWT76388.1"/>
    <property type="molecule type" value="Genomic_DNA"/>
</dbReference>
<evidence type="ECO:0000313" key="1">
    <source>
        <dbReference type="EMBL" id="PTM34868.1"/>
    </source>
</evidence>
<dbReference type="Proteomes" id="UP000290875">
    <property type="component" value="Unassembled WGS sequence"/>
</dbReference>
<evidence type="ECO:0000313" key="5">
    <source>
        <dbReference type="Proteomes" id="UP000241614"/>
    </source>
</evidence>
<dbReference type="Proteomes" id="UP000251576">
    <property type="component" value="Unassembled WGS sequence"/>
</dbReference>
<dbReference type="AlphaFoldDB" id="A0A222RIW2"/>
<dbReference type="Proteomes" id="UP000241614">
    <property type="component" value="Unassembled WGS sequence"/>
</dbReference>
<evidence type="ECO:0000313" key="3">
    <source>
        <dbReference type="EMBL" id="RWT76388.1"/>
    </source>
</evidence>
<dbReference type="Proteomes" id="UP000289016">
    <property type="component" value="Unassembled WGS sequence"/>
</dbReference>
<dbReference type="EMBL" id="QMDH01000038">
    <property type="protein sequence ID" value="RAZ64282.1"/>
    <property type="molecule type" value="Genomic_DNA"/>
</dbReference>
<sequence length="39" mass="4419">MPNIDREAPGSRTERQRQKYKYALALKVGSPIADTNQTN</sequence>
<accession>A0A222RIW2</accession>
<reference evidence="7 8" key="3">
    <citation type="submission" date="2018-06" db="EMBL/GenBank/DDBJ databases">
        <title>Carbapenemase-producing Enterobacteriaceae present in wastewater treatment plant effluent and nearby surface waters in the US.</title>
        <authorList>
            <person name="Mathys D.A."/>
            <person name="Mollenkopf D.F."/>
            <person name="Feicht S.M."/>
            <person name="Adams R.J."/>
            <person name="Albers A.L."/>
            <person name="Grooters S.V."/>
            <person name="Stuever D.M."/>
            <person name="Daniels J.B."/>
            <person name="Wittum T.E."/>
        </authorList>
    </citation>
    <scope>NUCLEOTIDE SEQUENCE [LARGE SCALE GENOMIC DNA]</scope>
    <source>
        <strain evidence="3 7">GEO_23_Down_A</strain>
        <strain evidence="4 8">GEO_4_Eff_A</strain>
    </source>
</reference>
<evidence type="ECO:0000313" key="7">
    <source>
        <dbReference type="Proteomes" id="UP000289016"/>
    </source>
</evidence>
<evidence type="ECO:0000313" key="8">
    <source>
        <dbReference type="Proteomes" id="UP000290875"/>
    </source>
</evidence>
<protein>
    <submittedName>
        <fullName evidence="1">RNA polymerase subunit sigma</fullName>
    </submittedName>
</protein>
<evidence type="ECO:0000313" key="6">
    <source>
        <dbReference type="Proteomes" id="UP000251576"/>
    </source>
</evidence>
<reference evidence="2 6" key="2">
    <citation type="submission" date="2018-06" db="EMBL/GenBank/DDBJ databases">
        <title>ACT-28, a chromosomally-encoded AmpC with carbapenemase activity from Enterobacter kobei.</title>
        <authorList>
            <person name="Jousset A.B."/>
            <person name="Oueslati S."/>
            <person name="Bernabeu S."/>
            <person name="Takissian J."/>
            <person name="Creton E."/>
            <person name="Vogel A."/>
            <person name="Cotellon G."/>
            <person name="Bonnin R.A."/>
            <person name="Dortet L."/>
            <person name="Naas T."/>
        </authorList>
    </citation>
    <scope>NUCLEOTIDE SEQUENCE [LARGE SCALE GENOMIC DNA]</scope>
    <source>
        <strain evidence="2 6">99B3</strain>
    </source>
</reference>
<reference evidence="1 5" key="1">
    <citation type="submission" date="2018-04" db="EMBL/GenBank/DDBJ databases">
        <title>Genome sequencing reveals highly heavy metal resistance and biotechnology application of the novel Enterobacter cloacae amazonensis isolated from wastewater river in Manaus - Amazonas.</title>
        <authorList>
            <person name="Astolfi M.C.T."/>
            <person name="Carvalho E.B.D.S."/>
            <person name="Lacerda L.B."/>
            <person name="Pinto M.V."/>
            <person name="Nogueira V.B."/>
            <person name="Barros A.M."/>
            <person name="Astolfi-Filho S."/>
        </authorList>
    </citation>
    <scope>NUCLEOTIDE SEQUENCE [LARGE SCALE GENOMIC DNA]</scope>
    <source>
        <strain evidence="5">amazonensis</strain>
        <strain evidence="1">Amazonensis</strain>
    </source>
</reference>
<evidence type="ECO:0000313" key="4">
    <source>
        <dbReference type="EMBL" id="RXW27890.1"/>
    </source>
</evidence>
<gene>
    <name evidence="1" type="ORF">DA103_13640</name>
    <name evidence="4" type="ORF">DM877_17295</name>
    <name evidence="3" type="ORF">DN595_17335</name>
    <name evidence="2" type="ORF">DP202_18235</name>
</gene>
<dbReference type="EMBL" id="QJSL01000016">
    <property type="protein sequence ID" value="RXW27890.1"/>
    <property type="molecule type" value="Genomic_DNA"/>
</dbReference>